<evidence type="ECO:0000313" key="2">
    <source>
        <dbReference type="EMBL" id="KAJ1163304.1"/>
    </source>
</evidence>
<name>A0AAV7SGW8_PLEWA</name>
<dbReference type="EMBL" id="JANPWB010000008">
    <property type="protein sequence ID" value="KAJ1163304.1"/>
    <property type="molecule type" value="Genomic_DNA"/>
</dbReference>
<proteinExistence type="predicted"/>
<accession>A0AAV7SGW8</accession>
<comment type="caution">
    <text evidence="2">The sequence shown here is derived from an EMBL/GenBank/DDBJ whole genome shotgun (WGS) entry which is preliminary data.</text>
</comment>
<feature type="region of interest" description="Disordered" evidence="1">
    <location>
        <begin position="158"/>
        <end position="188"/>
    </location>
</feature>
<evidence type="ECO:0000256" key="1">
    <source>
        <dbReference type="SAM" id="MobiDB-lite"/>
    </source>
</evidence>
<reference evidence="2" key="1">
    <citation type="journal article" date="2022" name="bioRxiv">
        <title>Sequencing and chromosome-scale assembly of the giantPleurodeles waltlgenome.</title>
        <authorList>
            <person name="Brown T."/>
            <person name="Elewa A."/>
            <person name="Iarovenko S."/>
            <person name="Subramanian E."/>
            <person name="Araus A.J."/>
            <person name="Petzold A."/>
            <person name="Susuki M."/>
            <person name="Suzuki K.-i.T."/>
            <person name="Hayashi T."/>
            <person name="Toyoda A."/>
            <person name="Oliveira C."/>
            <person name="Osipova E."/>
            <person name="Leigh N.D."/>
            <person name="Simon A."/>
            <person name="Yun M.H."/>
        </authorList>
    </citation>
    <scope>NUCLEOTIDE SEQUENCE</scope>
    <source>
        <strain evidence="2">20211129_DDA</strain>
        <tissue evidence="2">Liver</tissue>
    </source>
</reference>
<dbReference type="AlphaFoldDB" id="A0AAV7SGW8"/>
<feature type="compositionally biased region" description="Basic residues" evidence="1">
    <location>
        <begin position="25"/>
        <end position="37"/>
    </location>
</feature>
<dbReference type="Proteomes" id="UP001066276">
    <property type="component" value="Chromosome 4_2"/>
</dbReference>
<keyword evidence="3" id="KW-1185">Reference proteome</keyword>
<organism evidence="2 3">
    <name type="scientific">Pleurodeles waltl</name>
    <name type="common">Iberian ribbed newt</name>
    <dbReference type="NCBI Taxonomy" id="8319"/>
    <lineage>
        <taxon>Eukaryota</taxon>
        <taxon>Metazoa</taxon>
        <taxon>Chordata</taxon>
        <taxon>Craniata</taxon>
        <taxon>Vertebrata</taxon>
        <taxon>Euteleostomi</taxon>
        <taxon>Amphibia</taxon>
        <taxon>Batrachia</taxon>
        <taxon>Caudata</taxon>
        <taxon>Salamandroidea</taxon>
        <taxon>Salamandridae</taxon>
        <taxon>Pleurodelinae</taxon>
        <taxon>Pleurodeles</taxon>
    </lineage>
</organism>
<feature type="compositionally biased region" description="Basic and acidic residues" evidence="1">
    <location>
        <begin position="158"/>
        <end position="173"/>
    </location>
</feature>
<protein>
    <submittedName>
        <fullName evidence="2">Uncharacterized protein</fullName>
    </submittedName>
</protein>
<sequence length="188" mass="20197">MGSEGAELPECSDGKQTGPDGVTRRGWKRKEHSKGKKEKTIQYSGTIPGAQALGVQKKERTQALGLNEEDAGARSLEAGKGSQGTGAQGTGARAVTLEAVRRTTTDLHKPRNALSAHRALRKQSAIPALKYKPARSALISQGMLLGQPTKPTKAVTRWQEESCGRHEPSDKGKNCLKNNVKGPYLMLE</sequence>
<feature type="region of interest" description="Disordered" evidence="1">
    <location>
        <begin position="1"/>
        <end position="94"/>
    </location>
</feature>
<evidence type="ECO:0000313" key="3">
    <source>
        <dbReference type="Proteomes" id="UP001066276"/>
    </source>
</evidence>
<gene>
    <name evidence="2" type="ORF">NDU88_003764</name>
</gene>